<accession>A0A8X6FU45</accession>
<dbReference type="OrthoDB" id="10365393at2759"/>
<evidence type="ECO:0000313" key="1">
    <source>
        <dbReference type="EMBL" id="GFQ89242.1"/>
    </source>
</evidence>
<evidence type="ECO:0000313" key="2">
    <source>
        <dbReference type="Proteomes" id="UP000887116"/>
    </source>
</evidence>
<gene>
    <name evidence="1" type="ORF">TNCT_240261</name>
</gene>
<comment type="caution">
    <text evidence="1">The sequence shown here is derived from an EMBL/GenBank/DDBJ whole genome shotgun (WGS) entry which is preliminary data.</text>
</comment>
<name>A0A8X6FU45_TRICU</name>
<reference evidence="1" key="1">
    <citation type="submission" date="2020-07" db="EMBL/GenBank/DDBJ databases">
        <title>Multicomponent nature underlies the extraordinary mechanical properties of spider dragline silk.</title>
        <authorList>
            <person name="Kono N."/>
            <person name="Nakamura H."/>
            <person name="Mori M."/>
            <person name="Yoshida Y."/>
            <person name="Ohtoshi R."/>
            <person name="Malay A.D."/>
            <person name="Moran D.A.P."/>
            <person name="Tomita M."/>
            <person name="Numata K."/>
            <person name="Arakawa K."/>
        </authorList>
    </citation>
    <scope>NUCLEOTIDE SEQUENCE</scope>
</reference>
<organism evidence="1 2">
    <name type="scientific">Trichonephila clavata</name>
    <name type="common">Joro spider</name>
    <name type="synonym">Nephila clavata</name>
    <dbReference type="NCBI Taxonomy" id="2740835"/>
    <lineage>
        <taxon>Eukaryota</taxon>
        <taxon>Metazoa</taxon>
        <taxon>Ecdysozoa</taxon>
        <taxon>Arthropoda</taxon>
        <taxon>Chelicerata</taxon>
        <taxon>Arachnida</taxon>
        <taxon>Araneae</taxon>
        <taxon>Araneomorphae</taxon>
        <taxon>Entelegynae</taxon>
        <taxon>Araneoidea</taxon>
        <taxon>Nephilidae</taxon>
        <taxon>Trichonephila</taxon>
    </lineage>
</organism>
<sequence length="122" mass="13723">MRKSGRGRRWGARGSGVLLLGISLHPCMLLLRLPQIHVVLLRRFFGSLSPVSLFQFYCGSPFLKEGVARVQAMDSVPKIMDIGGDTVTRRESSVFSRIELLVFPDDLKVFYCKRYQSSDGLS</sequence>
<dbReference type="AlphaFoldDB" id="A0A8X6FU45"/>
<dbReference type="Proteomes" id="UP000887116">
    <property type="component" value="Unassembled WGS sequence"/>
</dbReference>
<keyword evidence="2" id="KW-1185">Reference proteome</keyword>
<protein>
    <submittedName>
        <fullName evidence="1">Uncharacterized protein</fullName>
    </submittedName>
</protein>
<proteinExistence type="predicted"/>
<dbReference type="EMBL" id="BMAO01003643">
    <property type="protein sequence ID" value="GFQ89242.1"/>
    <property type="molecule type" value="Genomic_DNA"/>
</dbReference>